<evidence type="ECO:0008006" key="3">
    <source>
        <dbReference type="Google" id="ProtNLM"/>
    </source>
</evidence>
<organism evidence="1 2">
    <name type="scientific">Brevundimonas kwangchunensis</name>
    <dbReference type="NCBI Taxonomy" id="322163"/>
    <lineage>
        <taxon>Bacteria</taxon>
        <taxon>Pseudomonadati</taxon>
        <taxon>Pseudomonadota</taxon>
        <taxon>Alphaproteobacteria</taxon>
        <taxon>Caulobacterales</taxon>
        <taxon>Caulobacteraceae</taxon>
        <taxon>Brevundimonas</taxon>
    </lineage>
</organism>
<protein>
    <recommendedName>
        <fullName evidence="3">DUF2093 domain-containing protein</fullName>
    </recommendedName>
</protein>
<reference evidence="1 2" key="1">
    <citation type="journal article" date="2019" name="Int. J. Syst. Evol. Microbiol.">
        <title>The Global Catalogue of Microorganisms (GCM) 10K type strain sequencing project: providing services to taxonomists for standard genome sequencing and annotation.</title>
        <authorList>
            <consortium name="The Broad Institute Genomics Platform"/>
            <consortium name="The Broad Institute Genome Sequencing Center for Infectious Disease"/>
            <person name="Wu L."/>
            <person name="Ma J."/>
        </authorList>
    </citation>
    <scope>NUCLEOTIDE SEQUENCE [LARGE SCALE GENOMIC DNA]</scope>
    <source>
        <strain evidence="1 2">JCM 12928</strain>
    </source>
</reference>
<evidence type="ECO:0000313" key="1">
    <source>
        <dbReference type="EMBL" id="GAA0628030.1"/>
    </source>
</evidence>
<accession>A0ABN1H3J8</accession>
<proteinExistence type="predicted"/>
<keyword evidence="2" id="KW-1185">Reference proteome</keyword>
<gene>
    <name evidence="1" type="ORF">GCM10009422_26420</name>
</gene>
<sequence length="66" mass="7211">MVTEAPEQAALHYGDGEYAVLKPGRFVTCAVTGKPIPLETLRYWSSSLQEAYAGPAEAFQRLAQQP</sequence>
<name>A0ABN1H3J8_9CAUL</name>
<dbReference type="Proteomes" id="UP001501352">
    <property type="component" value="Unassembled WGS sequence"/>
</dbReference>
<dbReference type="RefSeq" id="WP_343794452.1">
    <property type="nucleotide sequence ID" value="NZ_BAAAGA010000006.1"/>
</dbReference>
<evidence type="ECO:0000313" key="2">
    <source>
        <dbReference type="Proteomes" id="UP001501352"/>
    </source>
</evidence>
<dbReference type="Pfam" id="PF09866">
    <property type="entry name" value="DUF2093"/>
    <property type="match status" value="1"/>
</dbReference>
<dbReference type="EMBL" id="BAAAGA010000006">
    <property type="protein sequence ID" value="GAA0628030.1"/>
    <property type="molecule type" value="Genomic_DNA"/>
</dbReference>
<dbReference type="InterPro" id="IPR018661">
    <property type="entry name" value="DUF2093"/>
</dbReference>
<comment type="caution">
    <text evidence="1">The sequence shown here is derived from an EMBL/GenBank/DDBJ whole genome shotgun (WGS) entry which is preliminary data.</text>
</comment>